<organism evidence="1 2">
    <name type="scientific">Venturia nashicola</name>
    <dbReference type="NCBI Taxonomy" id="86259"/>
    <lineage>
        <taxon>Eukaryota</taxon>
        <taxon>Fungi</taxon>
        <taxon>Dikarya</taxon>
        <taxon>Ascomycota</taxon>
        <taxon>Pezizomycotina</taxon>
        <taxon>Dothideomycetes</taxon>
        <taxon>Pleosporomycetidae</taxon>
        <taxon>Venturiales</taxon>
        <taxon>Venturiaceae</taxon>
        <taxon>Venturia</taxon>
    </lineage>
</organism>
<name>A0A4Z1PSQ7_9PEZI</name>
<keyword evidence="2" id="KW-1185">Reference proteome</keyword>
<proteinExistence type="predicted"/>
<dbReference type="AlphaFoldDB" id="A0A4Z1PSQ7"/>
<dbReference type="Proteomes" id="UP000298493">
    <property type="component" value="Unassembled WGS sequence"/>
</dbReference>
<gene>
    <name evidence="1" type="ORF">E6O75_ATG00095</name>
</gene>
<dbReference type="EMBL" id="SNSC02000001">
    <property type="protein sequence ID" value="TID27328.1"/>
    <property type="molecule type" value="Genomic_DNA"/>
</dbReference>
<reference evidence="1 2" key="1">
    <citation type="submission" date="2019-04" db="EMBL/GenBank/DDBJ databases">
        <title>High contiguity whole genome sequence and gene annotation resource for two Venturia nashicola isolates.</title>
        <authorList>
            <person name="Prokchorchik M."/>
            <person name="Won K."/>
            <person name="Lee Y."/>
            <person name="Choi E.D."/>
            <person name="Segonzac C."/>
            <person name="Sohn K.H."/>
        </authorList>
    </citation>
    <scope>NUCLEOTIDE SEQUENCE [LARGE SCALE GENOMIC DNA]</scope>
    <source>
        <strain evidence="1 2">PRI2</strain>
    </source>
</reference>
<accession>A0A4Z1PSQ7</accession>
<evidence type="ECO:0000313" key="2">
    <source>
        <dbReference type="Proteomes" id="UP000298493"/>
    </source>
</evidence>
<evidence type="ECO:0000313" key="1">
    <source>
        <dbReference type="EMBL" id="TID27328.1"/>
    </source>
</evidence>
<sequence length="182" mass="20570">MMSEIWQDYAMASQWGDRARFNPQKQWAKQAHVVVDWLSGAQGSRSRIPPNKAQQAELLHHDRRTLVEIEMAPCGCGLHAEDLHLASPKVKQGRGQGCVYSFDSMLSWLPYTAASLTPKIEAIYDLIVHSNLTILGIPPQSIVHSESNCLHREREADESFNLFGIKDESDEPVPSHRRLQTK</sequence>
<protein>
    <submittedName>
        <fullName evidence="1">Uncharacterized protein</fullName>
    </submittedName>
</protein>
<comment type="caution">
    <text evidence="1">The sequence shown here is derived from an EMBL/GenBank/DDBJ whole genome shotgun (WGS) entry which is preliminary data.</text>
</comment>